<organism evidence="1 2">
    <name type="scientific">Violaceomyces palustris</name>
    <dbReference type="NCBI Taxonomy" id="1673888"/>
    <lineage>
        <taxon>Eukaryota</taxon>
        <taxon>Fungi</taxon>
        <taxon>Dikarya</taxon>
        <taxon>Basidiomycota</taxon>
        <taxon>Ustilaginomycotina</taxon>
        <taxon>Ustilaginomycetes</taxon>
        <taxon>Violaceomycetales</taxon>
        <taxon>Violaceomycetaceae</taxon>
        <taxon>Violaceomyces</taxon>
    </lineage>
</organism>
<gene>
    <name evidence="1" type="ORF">IE53DRAFT_385043</name>
</gene>
<proteinExistence type="predicted"/>
<evidence type="ECO:0000313" key="1">
    <source>
        <dbReference type="EMBL" id="PWN52502.1"/>
    </source>
</evidence>
<name>A0ACD0P372_9BASI</name>
<sequence length="359" mass="39851">MPFGLKKKKSSKKLDRDSSVRGKSLSDRSPSSPQVPTFSDSERHDLNGGVSKAFKYAPSLSKVRIDLAGLPINVFGLKELTPVPARASAPPPPEVCAIIHMHGRCGDADGEEKIVRQLWDKVERLKMQAGGQDQRDCIIVNFDARNHGHRMTNKDGQLAWKQGNTRHALDLYGMITGTARDVSFIVDFLAPYLFPHDERNISAFAVTGKSLGGHSVWHVLAEEPRITVGVPFIGMPDYSKLLQDRTRTSFVSNGPPTVPASLKNLISSIDPAMKQFDVFDPSKNPFWGKKVCVCSGREDRLVKWDWNQGFLNALVLGEPNSRGGMDGLRVVLVDNVGHEVTEHMVEEAGDWIWRWSICI</sequence>
<protein>
    <submittedName>
        <fullName evidence="1">Uncharacterized protein</fullName>
    </submittedName>
</protein>
<evidence type="ECO:0000313" key="2">
    <source>
        <dbReference type="Proteomes" id="UP000245626"/>
    </source>
</evidence>
<reference evidence="1 2" key="1">
    <citation type="journal article" date="2018" name="Mol. Biol. Evol.">
        <title>Broad Genomic Sampling Reveals a Smut Pathogenic Ancestry of the Fungal Clade Ustilaginomycotina.</title>
        <authorList>
            <person name="Kijpornyongpan T."/>
            <person name="Mondo S.J."/>
            <person name="Barry K."/>
            <person name="Sandor L."/>
            <person name="Lee J."/>
            <person name="Lipzen A."/>
            <person name="Pangilinan J."/>
            <person name="LaButti K."/>
            <person name="Hainaut M."/>
            <person name="Henrissat B."/>
            <person name="Grigoriev I.V."/>
            <person name="Spatafora J.W."/>
            <person name="Aime M.C."/>
        </authorList>
    </citation>
    <scope>NUCLEOTIDE SEQUENCE [LARGE SCALE GENOMIC DNA]</scope>
    <source>
        <strain evidence="1 2">SA 807</strain>
    </source>
</reference>
<dbReference type="Proteomes" id="UP000245626">
    <property type="component" value="Unassembled WGS sequence"/>
</dbReference>
<accession>A0ACD0P372</accession>
<dbReference type="EMBL" id="KZ819773">
    <property type="protein sequence ID" value="PWN52502.1"/>
    <property type="molecule type" value="Genomic_DNA"/>
</dbReference>
<keyword evidence="2" id="KW-1185">Reference proteome</keyword>